<feature type="domain" description="FAD dependent oxidoreductase" evidence="2">
    <location>
        <begin position="3"/>
        <end position="337"/>
    </location>
</feature>
<dbReference type="GO" id="GO:0005737">
    <property type="term" value="C:cytoplasm"/>
    <property type="evidence" value="ECO:0007669"/>
    <property type="project" value="TreeGrafter"/>
</dbReference>
<dbReference type="InterPro" id="IPR006076">
    <property type="entry name" value="FAD-dep_OxRdtase"/>
</dbReference>
<keyword evidence="1" id="KW-0560">Oxidoreductase</keyword>
<dbReference type="InterPro" id="IPR036188">
    <property type="entry name" value="FAD/NAD-bd_sf"/>
</dbReference>
<proteinExistence type="predicted"/>
<dbReference type="Gene3D" id="3.30.9.10">
    <property type="entry name" value="D-Amino Acid Oxidase, subunit A, domain 2"/>
    <property type="match status" value="1"/>
</dbReference>
<name>A0A5A9Z4P6_9RHOB</name>
<organism evidence="3 4">
    <name type="scientific">Aquicoccus porphyridii</name>
    <dbReference type="NCBI Taxonomy" id="1852029"/>
    <lineage>
        <taxon>Bacteria</taxon>
        <taxon>Pseudomonadati</taxon>
        <taxon>Pseudomonadota</taxon>
        <taxon>Alphaproteobacteria</taxon>
        <taxon>Rhodobacterales</taxon>
        <taxon>Paracoccaceae</taxon>
        <taxon>Aquicoccus</taxon>
    </lineage>
</organism>
<dbReference type="RefSeq" id="WP_111366943.1">
    <property type="nucleotide sequence ID" value="NZ_VINQ01000016.1"/>
</dbReference>
<evidence type="ECO:0000259" key="2">
    <source>
        <dbReference type="Pfam" id="PF01266"/>
    </source>
</evidence>
<evidence type="ECO:0000256" key="1">
    <source>
        <dbReference type="ARBA" id="ARBA00023002"/>
    </source>
</evidence>
<gene>
    <name evidence="3" type="ORF">FLO80_17235</name>
</gene>
<accession>A0A5A9Z4P6</accession>
<dbReference type="SUPFAM" id="SSF51905">
    <property type="entry name" value="FAD/NAD(P)-binding domain"/>
    <property type="match status" value="1"/>
</dbReference>
<reference evidence="3 4" key="1">
    <citation type="submission" date="2019-07" db="EMBL/GenBank/DDBJ databases">
        <title>Aquicoccus porphyridii gen. nov., sp. nov., isolated from a small marine red alga, Porphyridium marinum.</title>
        <authorList>
            <person name="Liu L."/>
        </authorList>
    </citation>
    <scope>NUCLEOTIDE SEQUENCE [LARGE SCALE GENOMIC DNA]</scope>
    <source>
        <strain evidence="3 4">L1 8-17</strain>
    </source>
</reference>
<dbReference type="AlphaFoldDB" id="A0A5A9Z4P6"/>
<dbReference type="GO" id="GO:0016491">
    <property type="term" value="F:oxidoreductase activity"/>
    <property type="evidence" value="ECO:0007669"/>
    <property type="project" value="UniProtKB-KW"/>
</dbReference>
<comment type="caution">
    <text evidence="3">The sequence shown here is derived from an EMBL/GenBank/DDBJ whole genome shotgun (WGS) entry which is preliminary data.</text>
</comment>
<evidence type="ECO:0000313" key="4">
    <source>
        <dbReference type="Proteomes" id="UP000325291"/>
    </source>
</evidence>
<protein>
    <submittedName>
        <fullName evidence="3">FAD-binding oxidoreductase</fullName>
    </submittedName>
</protein>
<dbReference type="PANTHER" id="PTHR13847:SF287">
    <property type="entry name" value="FAD-DEPENDENT OXIDOREDUCTASE DOMAIN-CONTAINING PROTEIN 1"/>
    <property type="match status" value="1"/>
</dbReference>
<dbReference type="Proteomes" id="UP000325291">
    <property type="component" value="Unassembled WGS sequence"/>
</dbReference>
<dbReference type="Pfam" id="PF01266">
    <property type="entry name" value="DAO"/>
    <property type="match status" value="1"/>
</dbReference>
<keyword evidence="4" id="KW-1185">Reference proteome</keyword>
<dbReference type="Gene3D" id="3.50.50.60">
    <property type="entry name" value="FAD/NAD(P)-binding domain"/>
    <property type="match status" value="1"/>
</dbReference>
<dbReference type="EMBL" id="VINQ01000016">
    <property type="protein sequence ID" value="KAA0912147.1"/>
    <property type="molecule type" value="Genomic_DNA"/>
</dbReference>
<dbReference type="PANTHER" id="PTHR13847">
    <property type="entry name" value="SARCOSINE DEHYDROGENASE-RELATED"/>
    <property type="match status" value="1"/>
</dbReference>
<evidence type="ECO:0000313" key="3">
    <source>
        <dbReference type="EMBL" id="KAA0912147.1"/>
    </source>
</evidence>
<sequence length="359" mass="38441">MSDILIIGGGIAGLSAGAQLAPHMNVTVIEAEEALAFHASGRSAALFEPHYGPPTTVQLSLASSDFYIGGDMRYCRPRGVLFLARADERAAFEKDCAVMDLDEITVDQARALVPIVNPDTVAFAAHADRAHDIDTDLLIQDCAREIRTNGGAIHLKSRIAAITRHGETWQVTTETGETHSAPLLLNAAGPWAGQVAEMAGLSPIGFTPCRRSMARIPAPGGHDVSDWPMFFGTDERWYAKPDAGQLIVSPSEEEPSTPHDAWADDMVLAEGLARYEEMVSEPVTRVTANWAGLRTFSPDRKMVLGQSPEHPAFFWSAGQGGYGFQTAPAVSQLVADLILGRTPALDADLVAALSPARFA</sequence>